<feature type="transmembrane region" description="Helical" evidence="6">
    <location>
        <begin position="307"/>
        <end position="328"/>
    </location>
</feature>
<feature type="transmembrane region" description="Helical" evidence="6">
    <location>
        <begin position="188"/>
        <end position="208"/>
    </location>
</feature>
<evidence type="ECO:0000256" key="4">
    <source>
        <dbReference type="ARBA" id="ARBA00023136"/>
    </source>
</evidence>
<keyword evidence="2 6" id="KW-0812">Transmembrane</keyword>
<evidence type="ECO:0000313" key="7">
    <source>
        <dbReference type="EMBL" id="KAG2489126.1"/>
    </source>
</evidence>
<evidence type="ECO:0000256" key="3">
    <source>
        <dbReference type="ARBA" id="ARBA00022989"/>
    </source>
</evidence>
<evidence type="ECO:0000256" key="6">
    <source>
        <dbReference type="SAM" id="Phobius"/>
    </source>
</evidence>
<dbReference type="PANTHER" id="PTHR30520">
    <property type="entry name" value="FORMATE TRANSPORTER-RELATED"/>
    <property type="match status" value="1"/>
</dbReference>
<dbReference type="OrthoDB" id="4829at2759"/>
<dbReference type="GO" id="GO:0005886">
    <property type="term" value="C:plasma membrane"/>
    <property type="evidence" value="ECO:0007669"/>
    <property type="project" value="TreeGrafter"/>
</dbReference>
<comment type="caution">
    <text evidence="7">The sequence shown here is derived from an EMBL/GenBank/DDBJ whole genome shotgun (WGS) entry which is preliminary data.</text>
</comment>
<evidence type="ECO:0000256" key="1">
    <source>
        <dbReference type="ARBA" id="ARBA00004141"/>
    </source>
</evidence>
<dbReference type="Gene3D" id="1.20.1080.10">
    <property type="entry name" value="Glycerol uptake facilitator protein"/>
    <property type="match status" value="1"/>
</dbReference>
<protein>
    <submittedName>
        <fullName evidence="7">Uncharacterized protein</fullName>
    </submittedName>
</protein>
<feature type="transmembrane region" description="Helical" evidence="6">
    <location>
        <begin position="260"/>
        <end position="287"/>
    </location>
</feature>
<dbReference type="AlphaFoldDB" id="A0A835XVI9"/>
<dbReference type="PANTHER" id="PTHR30520:SF6">
    <property type="entry name" value="FORMATE_NITRATE FAMILY TRANSPORTER (EUROFUNG)"/>
    <property type="match status" value="1"/>
</dbReference>
<evidence type="ECO:0000256" key="5">
    <source>
        <dbReference type="ARBA" id="ARBA00049660"/>
    </source>
</evidence>
<organism evidence="7 8">
    <name type="scientific">Edaphochlamys debaryana</name>
    <dbReference type="NCBI Taxonomy" id="47281"/>
    <lineage>
        <taxon>Eukaryota</taxon>
        <taxon>Viridiplantae</taxon>
        <taxon>Chlorophyta</taxon>
        <taxon>core chlorophytes</taxon>
        <taxon>Chlorophyceae</taxon>
        <taxon>CS clade</taxon>
        <taxon>Chlamydomonadales</taxon>
        <taxon>Chlamydomonadales incertae sedis</taxon>
        <taxon>Edaphochlamys</taxon>
    </lineage>
</organism>
<dbReference type="GO" id="GO:0015499">
    <property type="term" value="F:formate transmembrane transporter activity"/>
    <property type="evidence" value="ECO:0007669"/>
    <property type="project" value="TreeGrafter"/>
</dbReference>
<comment type="subcellular location">
    <subcellularLocation>
        <location evidence="1">Membrane</location>
        <topology evidence="1">Multi-pass membrane protein</topology>
    </subcellularLocation>
</comment>
<keyword evidence="4 6" id="KW-0472">Membrane</keyword>
<proteinExistence type="inferred from homology"/>
<accession>A0A835XVI9</accession>
<reference evidence="7" key="1">
    <citation type="journal article" date="2020" name="bioRxiv">
        <title>Comparative genomics of Chlamydomonas.</title>
        <authorList>
            <person name="Craig R.J."/>
            <person name="Hasan A.R."/>
            <person name="Ness R.W."/>
            <person name="Keightley P.D."/>
        </authorList>
    </citation>
    <scope>NUCLEOTIDE SEQUENCE</scope>
    <source>
        <strain evidence="7">CCAP 11/70</strain>
    </source>
</reference>
<name>A0A835XVI9_9CHLO</name>
<dbReference type="InterPro" id="IPR023271">
    <property type="entry name" value="Aquaporin-like"/>
</dbReference>
<dbReference type="Proteomes" id="UP000612055">
    <property type="component" value="Unassembled WGS sequence"/>
</dbReference>
<dbReference type="Pfam" id="PF01226">
    <property type="entry name" value="Form_Nir_trans"/>
    <property type="match status" value="1"/>
</dbReference>
<keyword evidence="8" id="KW-1185">Reference proteome</keyword>
<feature type="transmembrane region" description="Helical" evidence="6">
    <location>
        <begin position="101"/>
        <end position="122"/>
    </location>
</feature>
<dbReference type="InterPro" id="IPR000292">
    <property type="entry name" value="For/NO2_transpt"/>
</dbReference>
<feature type="transmembrane region" description="Helical" evidence="6">
    <location>
        <begin position="142"/>
        <end position="167"/>
    </location>
</feature>
<comment type="similarity">
    <text evidence="5">Belongs to the FNT transporter (TC 1.A.16) family.</text>
</comment>
<dbReference type="EMBL" id="JAEHOE010000076">
    <property type="protein sequence ID" value="KAG2489126.1"/>
    <property type="molecule type" value="Genomic_DNA"/>
</dbReference>
<evidence type="ECO:0000256" key="2">
    <source>
        <dbReference type="ARBA" id="ARBA00022692"/>
    </source>
</evidence>
<gene>
    <name evidence="7" type="ORF">HYH03_012352</name>
</gene>
<keyword evidence="3 6" id="KW-1133">Transmembrane helix</keyword>
<feature type="transmembrane region" description="Helical" evidence="6">
    <location>
        <begin position="228"/>
        <end position="248"/>
    </location>
</feature>
<sequence>MLKSVSTRAAASPRATVSPVHRLSARRVVIAGTAAPVAPIATNGANGNGATAAIVPAPAAPATPAPAPPAPIPGVLPPPAAFAAVVNAGAAKAAMPGWKSFVMGIMAGCYISFGGFMAVTVATMCTGLGVGSPILTRLAMGALFPFGLLITLVCGAELYTGNTALVAAAVAEKKASVGAMLRNWACSYAGNFVGSLLMAGLVVATGLLDTSGAAKAMTVAKCSLPFGQALVRGLLCNWLVVAAVWMAAAATSLPGKMLAAYLPVMAFITLGLEHSVANMFFCSLGIAQGAPVAFTDFLTRNLLPVTLGNTLAGVLCMAAAYCLCYGTAKAQEAPKAKAA</sequence>
<evidence type="ECO:0000313" key="8">
    <source>
        <dbReference type="Proteomes" id="UP000612055"/>
    </source>
</evidence>